<dbReference type="InterPro" id="IPR029068">
    <property type="entry name" value="Glyas_Bleomycin-R_OHBP_Dase"/>
</dbReference>
<keyword evidence="2" id="KW-0489">Methyltransferase</keyword>
<dbReference type="OrthoDB" id="9795306at2"/>
<keyword evidence="3" id="KW-1185">Reference proteome</keyword>
<dbReference type="RefSeq" id="WP_050433108.1">
    <property type="nucleotide sequence ID" value="NZ_CP012159.1"/>
</dbReference>
<protein>
    <submittedName>
        <fullName evidence="2">3-demethylubiquinone-9 3-methyltransferase</fullName>
        <ecNumber evidence="2">2.1.1.64</ecNumber>
    </submittedName>
</protein>
<dbReference type="SUPFAM" id="SSF54593">
    <property type="entry name" value="Glyoxalase/Bleomycin resistance protein/Dihydroxybiphenyl dioxygenase"/>
    <property type="match status" value="1"/>
</dbReference>
<dbReference type="GO" id="GO:0061542">
    <property type="term" value="F:3-demethylubiquinol 3-O-methyltransferase activity"/>
    <property type="evidence" value="ECO:0007669"/>
    <property type="project" value="UniProtKB-EC"/>
</dbReference>
<dbReference type="AlphaFoldDB" id="A0A0K1EL02"/>
<dbReference type="CDD" id="cd06588">
    <property type="entry name" value="PhnB_like"/>
    <property type="match status" value="1"/>
</dbReference>
<dbReference type="Proteomes" id="UP000067626">
    <property type="component" value="Chromosome"/>
</dbReference>
<feature type="domain" description="Glyoxalase/fosfomycin resistance/dioxygenase" evidence="1">
    <location>
        <begin position="9"/>
        <end position="135"/>
    </location>
</feature>
<dbReference type="PANTHER" id="PTHR33990">
    <property type="entry name" value="PROTEIN YJDN-RELATED"/>
    <property type="match status" value="1"/>
</dbReference>
<dbReference type="InterPro" id="IPR004360">
    <property type="entry name" value="Glyas_Fos-R_dOase_dom"/>
</dbReference>
<dbReference type="KEGG" id="ccro:CMC5_054710"/>
<name>A0A0K1EL02_CHOCO</name>
<accession>A0A0K1EL02</accession>
<proteinExistence type="predicted"/>
<gene>
    <name evidence="2" type="primary">ubiG</name>
    <name evidence="2" type="ORF">CMC5_054710</name>
</gene>
<dbReference type="EMBL" id="CP012159">
    <property type="protein sequence ID" value="AKT41303.1"/>
    <property type="molecule type" value="Genomic_DNA"/>
</dbReference>
<dbReference type="STRING" id="52.CMC5_054710"/>
<dbReference type="PANTHER" id="PTHR33990:SF1">
    <property type="entry name" value="PROTEIN YJDN"/>
    <property type="match status" value="1"/>
</dbReference>
<dbReference type="GO" id="GO:0032259">
    <property type="term" value="P:methylation"/>
    <property type="evidence" value="ECO:0007669"/>
    <property type="project" value="UniProtKB-KW"/>
</dbReference>
<sequence>MSIKNLTPYVFFDGTAEKALQLYERTLGAKTEGLQRYGEAPETSKARTPQNKDRVMHACVLIGEARMMVSDVPNEGGSAGRSNIELCLDFDDAEDMARKFEALAATGEVTMALHDTFWGAKFGTLVDQFGIHWMFNCATQAK</sequence>
<reference evidence="2 3" key="1">
    <citation type="submission" date="2015-07" db="EMBL/GenBank/DDBJ databases">
        <title>Genome analysis of myxobacterium Chondromyces crocatus Cm c5 reveals a high potential for natural compound synthesis and the genetic basis for the loss of fruiting body formation.</title>
        <authorList>
            <person name="Zaburannyi N."/>
            <person name="Bunk B."/>
            <person name="Maier J."/>
            <person name="Overmann J."/>
            <person name="Mueller R."/>
        </authorList>
    </citation>
    <scope>NUCLEOTIDE SEQUENCE [LARGE SCALE GENOMIC DNA]</scope>
    <source>
        <strain evidence="2 3">Cm c5</strain>
    </source>
</reference>
<dbReference type="InterPro" id="IPR028973">
    <property type="entry name" value="PhnB-like"/>
</dbReference>
<dbReference type="Gene3D" id="3.10.180.10">
    <property type="entry name" value="2,3-Dihydroxybiphenyl 1,2-Dioxygenase, domain 1"/>
    <property type="match status" value="1"/>
</dbReference>
<organism evidence="2 3">
    <name type="scientific">Chondromyces crocatus</name>
    <dbReference type="NCBI Taxonomy" id="52"/>
    <lineage>
        <taxon>Bacteria</taxon>
        <taxon>Pseudomonadati</taxon>
        <taxon>Myxococcota</taxon>
        <taxon>Polyangia</taxon>
        <taxon>Polyangiales</taxon>
        <taxon>Polyangiaceae</taxon>
        <taxon>Chondromyces</taxon>
    </lineage>
</organism>
<keyword evidence="2" id="KW-0808">Transferase</keyword>
<dbReference type="Pfam" id="PF00903">
    <property type="entry name" value="Glyoxalase"/>
    <property type="match status" value="1"/>
</dbReference>
<dbReference type="EC" id="2.1.1.64" evidence="2"/>
<evidence type="ECO:0000313" key="2">
    <source>
        <dbReference type="EMBL" id="AKT41303.1"/>
    </source>
</evidence>
<keyword evidence="2" id="KW-0830">Ubiquinone</keyword>
<evidence type="ECO:0000313" key="3">
    <source>
        <dbReference type="Proteomes" id="UP000067626"/>
    </source>
</evidence>
<evidence type="ECO:0000259" key="1">
    <source>
        <dbReference type="Pfam" id="PF00903"/>
    </source>
</evidence>